<evidence type="ECO:0000313" key="1">
    <source>
        <dbReference type="EMBL" id="KAI3374589.1"/>
    </source>
</evidence>
<reference evidence="1" key="1">
    <citation type="submission" date="2022-04" db="EMBL/GenBank/DDBJ databases">
        <title>Jade perch genome.</title>
        <authorList>
            <person name="Chao B."/>
        </authorList>
    </citation>
    <scope>NUCLEOTIDE SEQUENCE</scope>
    <source>
        <strain evidence="1">CB-2022</strain>
    </source>
</reference>
<keyword evidence="2" id="KW-1185">Reference proteome</keyword>
<name>A0ACB8X4B2_9TELE</name>
<organism evidence="1 2">
    <name type="scientific">Scortum barcoo</name>
    <name type="common">barcoo grunter</name>
    <dbReference type="NCBI Taxonomy" id="214431"/>
    <lineage>
        <taxon>Eukaryota</taxon>
        <taxon>Metazoa</taxon>
        <taxon>Chordata</taxon>
        <taxon>Craniata</taxon>
        <taxon>Vertebrata</taxon>
        <taxon>Euteleostomi</taxon>
        <taxon>Actinopterygii</taxon>
        <taxon>Neopterygii</taxon>
        <taxon>Teleostei</taxon>
        <taxon>Neoteleostei</taxon>
        <taxon>Acanthomorphata</taxon>
        <taxon>Eupercaria</taxon>
        <taxon>Centrarchiformes</taxon>
        <taxon>Terapontoidei</taxon>
        <taxon>Terapontidae</taxon>
        <taxon>Scortum</taxon>
    </lineage>
</organism>
<protein>
    <submittedName>
        <fullName evidence="1">Uncharacterized protein</fullName>
    </submittedName>
</protein>
<evidence type="ECO:0000313" key="2">
    <source>
        <dbReference type="Proteomes" id="UP000831701"/>
    </source>
</evidence>
<gene>
    <name evidence="1" type="ORF">L3Q82_021164</name>
</gene>
<accession>A0ACB8X4B2</accession>
<dbReference type="EMBL" id="CM041533">
    <property type="protein sequence ID" value="KAI3374589.1"/>
    <property type="molecule type" value="Genomic_DNA"/>
</dbReference>
<proteinExistence type="predicted"/>
<sequence length="431" mass="49027">MGDPTRGIMDLFGHTNPSTTDHAQPLLLIGSDMPHLLTPIEPVQTGPLGGPIAVHTKLGWSLQGPTNIDQVPASEQQCLFTVTDSPTCELFKNVERLNGRLIHCPIQARSRYATPLLRRANSATLQAPMEMVLSSLRSTERRLAKDPQHTEVYCQEIKKLGRRMGYVAVVPPEVHHCWESSFRFRQYPVAVSGDIKAMFHQVRLLPADKPVLRFIWWDMKRTEEPKIYEWQVLPFGTTCSPCCAIYALQQHVQNASESNSDLIDIVEQSFYVDNCLHSTHSKEEAKDVVDRLRQLLHTGGFEIRQWASNVPAVNEDLPSDVRSESSELWLSQHSADLQEPTLGLRWDCLHDSLKYKHRPVERTEPMLRNVYKVLACQYDPLGYIVPFTTRAKIQDLWKEQLGWDDPMTRSSHRASVTDGSPGNERFLISSK</sequence>
<dbReference type="Proteomes" id="UP000831701">
    <property type="component" value="Chromosome 3"/>
</dbReference>
<comment type="caution">
    <text evidence="1">The sequence shown here is derived from an EMBL/GenBank/DDBJ whole genome shotgun (WGS) entry which is preliminary data.</text>
</comment>